<evidence type="ECO:0000313" key="3">
    <source>
        <dbReference type="EMBL" id="OGE27831.1"/>
    </source>
</evidence>
<gene>
    <name evidence="3" type="ORF">A2867_01905</name>
</gene>
<evidence type="ECO:0000313" key="4">
    <source>
        <dbReference type="Proteomes" id="UP000177555"/>
    </source>
</evidence>
<evidence type="ECO:0000259" key="2">
    <source>
        <dbReference type="Pfam" id="PF00849"/>
    </source>
</evidence>
<proteinExistence type="inferred from homology"/>
<organism evidence="3 4">
    <name type="scientific">Candidatus Daviesbacteria bacterium RIFCSPHIGHO2_01_FULL_40_11</name>
    <dbReference type="NCBI Taxonomy" id="1797762"/>
    <lineage>
        <taxon>Bacteria</taxon>
        <taxon>Candidatus Daviesiibacteriota</taxon>
    </lineage>
</organism>
<dbReference type="Pfam" id="PF00849">
    <property type="entry name" value="PseudoU_synth_2"/>
    <property type="match status" value="1"/>
</dbReference>
<dbReference type="InterPro" id="IPR020103">
    <property type="entry name" value="PsdUridine_synth_cat_dom_sf"/>
</dbReference>
<dbReference type="GO" id="GO:0000455">
    <property type="term" value="P:enzyme-directed rRNA pseudouridine synthesis"/>
    <property type="evidence" value="ECO:0007669"/>
    <property type="project" value="TreeGrafter"/>
</dbReference>
<sequence>MEFSQAIRKIYEDEFLSVLDKPPGLVVDRAETTRGETLMDWLRSYYEEKEYHSKDIPERMGVVHRLDKDTSGILLVAKTQKAFENLQTQFQERLVQKEYLALVHGHVIESGRVEGSIGRNPGNREKFTVLESGKEAVTEYEPIERFKVQSASLKVWFSDFNNIQLRKLERQNYGEFTLLRCKPKTGRTHQIRVHLKYINHAIVSDEKYAGRKVFRLDKRWCPRIFLHAAKIRFRHPVTGEWMELESPLPEDLKKALDRLKVVVESKKYG</sequence>
<dbReference type="PANTHER" id="PTHR21600:SF87">
    <property type="entry name" value="RNA PSEUDOURIDYLATE SYNTHASE DOMAIN-CONTAINING PROTEIN 1"/>
    <property type="match status" value="1"/>
</dbReference>
<accession>A0A1F5JGR3</accession>
<comment type="similarity">
    <text evidence="1">Belongs to the pseudouridine synthase RluA family.</text>
</comment>
<comment type="caution">
    <text evidence="3">The sequence shown here is derived from an EMBL/GenBank/DDBJ whole genome shotgun (WGS) entry which is preliminary data.</text>
</comment>
<dbReference type="GO" id="GO:0009982">
    <property type="term" value="F:pseudouridine synthase activity"/>
    <property type="evidence" value="ECO:0007669"/>
    <property type="project" value="InterPro"/>
</dbReference>
<evidence type="ECO:0000256" key="1">
    <source>
        <dbReference type="ARBA" id="ARBA00010876"/>
    </source>
</evidence>
<dbReference type="Gene3D" id="3.30.2350.10">
    <property type="entry name" value="Pseudouridine synthase"/>
    <property type="match status" value="1"/>
</dbReference>
<dbReference type="AlphaFoldDB" id="A0A1F5JGR3"/>
<dbReference type="GO" id="GO:0140098">
    <property type="term" value="F:catalytic activity, acting on RNA"/>
    <property type="evidence" value="ECO:0007669"/>
    <property type="project" value="UniProtKB-ARBA"/>
</dbReference>
<dbReference type="InterPro" id="IPR050188">
    <property type="entry name" value="RluA_PseudoU_synthase"/>
</dbReference>
<reference evidence="3 4" key="1">
    <citation type="journal article" date="2016" name="Nat. Commun.">
        <title>Thousands of microbial genomes shed light on interconnected biogeochemical processes in an aquifer system.</title>
        <authorList>
            <person name="Anantharaman K."/>
            <person name="Brown C.T."/>
            <person name="Hug L.A."/>
            <person name="Sharon I."/>
            <person name="Castelle C.J."/>
            <person name="Probst A.J."/>
            <person name="Thomas B.C."/>
            <person name="Singh A."/>
            <person name="Wilkins M.J."/>
            <person name="Karaoz U."/>
            <person name="Brodie E.L."/>
            <person name="Williams K.H."/>
            <person name="Hubbard S.S."/>
            <person name="Banfield J.F."/>
        </authorList>
    </citation>
    <scope>NUCLEOTIDE SEQUENCE [LARGE SCALE GENOMIC DNA]</scope>
</reference>
<dbReference type="GO" id="GO:0003723">
    <property type="term" value="F:RNA binding"/>
    <property type="evidence" value="ECO:0007669"/>
    <property type="project" value="InterPro"/>
</dbReference>
<feature type="domain" description="Pseudouridine synthase RsuA/RluA-like" evidence="2">
    <location>
        <begin position="17"/>
        <end position="196"/>
    </location>
</feature>
<name>A0A1F5JGR3_9BACT</name>
<dbReference type="EMBL" id="MFCP01000028">
    <property type="protein sequence ID" value="OGE27831.1"/>
    <property type="molecule type" value="Genomic_DNA"/>
</dbReference>
<dbReference type="InterPro" id="IPR006224">
    <property type="entry name" value="PsdUridine_synth_RluA-like_CS"/>
</dbReference>
<dbReference type="PROSITE" id="PS01129">
    <property type="entry name" value="PSI_RLU"/>
    <property type="match status" value="1"/>
</dbReference>
<dbReference type="Proteomes" id="UP000177555">
    <property type="component" value="Unassembled WGS sequence"/>
</dbReference>
<dbReference type="CDD" id="cd02869">
    <property type="entry name" value="PseudoU_synth_RluA_like"/>
    <property type="match status" value="1"/>
</dbReference>
<dbReference type="SUPFAM" id="SSF55120">
    <property type="entry name" value="Pseudouridine synthase"/>
    <property type="match status" value="1"/>
</dbReference>
<dbReference type="PANTHER" id="PTHR21600">
    <property type="entry name" value="MITOCHONDRIAL RNA PSEUDOURIDINE SYNTHASE"/>
    <property type="match status" value="1"/>
</dbReference>
<dbReference type="InterPro" id="IPR006145">
    <property type="entry name" value="PsdUridine_synth_RsuA/RluA"/>
</dbReference>
<protein>
    <recommendedName>
        <fullName evidence="2">Pseudouridine synthase RsuA/RluA-like domain-containing protein</fullName>
    </recommendedName>
</protein>